<name>A0A098VVH1_9MICR</name>
<feature type="region of interest" description="Disordered" evidence="1">
    <location>
        <begin position="1"/>
        <end position="33"/>
    </location>
</feature>
<accession>A0A098VVH1</accession>
<sequence length="133" mass="14642">MSKNISSSTGAEITGVESEHSNSQDNYLESDQSALNAAQTKWETCVVDAKELTKEIAALVARVHDLKANQSKIYAEEAACLNELSKNKKLVSELYNNIKAITDFESKNELLITAENISTELANLSHMFPHEPS</sequence>
<proteinExistence type="predicted"/>
<evidence type="ECO:0000313" key="2">
    <source>
        <dbReference type="EMBL" id="KGG52890.1"/>
    </source>
</evidence>
<dbReference type="EMBL" id="JMKJ01000031">
    <property type="protein sequence ID" value="KGG52890.1"/>
    <property type="molecule type" value="Genomic_DNA"/>
</dbReference>
<evidence type="ECO:0000313" key="3">
    <source>
        <dbReference type="Proteomes" id="UP000029725"/>
    </source>
</evidence>
<organism evidence="2 3">
    <name type="scientific">Mitosporidium daphniae</name>
    <dbReference type="NCBI Taxonomy" id="1485682"/>
    <lineage>
        <taxon>Eukaryota</taxon>
        <taxon>Fungi</taxon>
        <taxon>Fungi incertae sedis</taxon>
        <taxon>Microsporidia</taxon>
        <taxon>Mitosporidium</taxon>
    </lineage>
</organism>
<reference evidence="2 3" key="1">
    <citation type="submission" date="2014-04" db="EMBL/GenBank/DDBJ databases">
        <title>A new species of microsporidia sheds light on the evolution of extreme parasitism.</title>
        <authorList>
            <person name="Haag K.L."/>
            <person name="James T.Y."/>
            <person name="Larsson R."/>
            <person name="Schaer T.M."/>
            <person name="Refardt D."/>
            <person name="Pombert J.-F."/>
            <person name="Ebert D."/>
        </authorList>
    </citation>
    <scope>NUCLEOTIDE SEQUENCE [LARGE SCALE GENOMIC DNA]</scope>
    <source>
        <strain evidence="2 3">UGP3</strain>
        <tissue evidence="2">Spores</tissue>
    </source>
</reference>
<protein>
    <submittedName>
        <fullName evidence="2">Uncharacterized protein</fullName>
    </submittedName>
</protein>
<gene>
    <name evidence="2" type="ORF">DI09_128p50</name>
</gene>
<feature type="compositionally biased region" description="Polar residues" evidence="1">
    <location>
        <begin position="23"/>
        <end position="33"/>
    </location>
</feature>
<dbReference type="RefSeq" id="XP_013239326.1">
    <property type="nucleotide sequence ID" value="XM_013383872.1"/>
</dbReference>
<dbReference type="HOGENOM" id="CLU_1907199_0_0_1"/>
<keyword evidence="3" id="KW-1185">Reference proteome</keyword>
<feature type="compositionally biased region" description="Polar residues" evidence="1">
    <location>
        <begin position="1"/>
        <end position="11"/>
    </location>
</feature>
<dbReference type="GeneID" id="25258224"/>
<evidence type="ECO:0000256" key="1">
    <source>
        <dbReference type="SAM" id="MobiDB-lite"/>
    </source>
</evidence>
<dbReference type="VEuPathDB" id="MicrosporidiaDB:DI09_128p50"/>
<dbReference type="Proteomes" id="UP000029725">
    <property type="component" value="Unassembled WGS sequence"/>
</dbReference>
<dbReference type="AlphaFoldDB" id="A0A098VVH1"/>
<comment type="caution">
    <text evidence="2">The sequence shown here is derived from an EMBL/GenBank/DDBJ whole genome shotgun (WGS) entry which is preliminary data.</text>
</comment>